<feature type="transmembrane region" description="Helical" evidence="2">
    <location>
        <begin position="56"/>
        <end position="76"/>
    </location>
</feature>
<evidence type="ECO:0000259" key="3">
    <source>
        <dbReference type="Pfam" id="PF16212"/>
    </source>
</evidence>
<accession>A0A2K3DIR5</accession>
<keyword evidence="2" id="KW-1133">Transmembrane helix</keyword>
<feature type="transmembrane region" description="Helical" evidence="2">
    <location>
        <begin position="96"/>
        <end position="115"/>
    </location>
</feature>
<reference evidence="4 5" key="1">
    <citation type="journal article" date="2007" name="Science">
        <title>The Chlamydomonas genome reveals the evolution of key animal and plant functions.</title>
        <authorList>
            <person name="Merchant S.S."/>
            <person name="Prochnik S.E."/>
            <person name="Vallon O."/>
            <person name="Harris E.H."/>
            <person name="Karpowicz S.J."/>
            <person name="Witman G.B."/>
            <person name="Terry A."/>
            <person name="Salamov A."/>
            <person name="Fritz-Laylin L.K."/>
            <person name="Marechal-Drouard L."/>
            <person name="Marshall W.F."/>
            <person name="Qu L.H."/>
            <person name="Nelson D.R."/>
            <person name="Sanderfoot A.A."/>
            <person name="Spalding M.H."/>
            <person name="Kapitonov V.V."/>
            <person name="Ren Q."/>
            <person name="Ferris P."/>
            <person name="Lindquist E."/>
            <person name="Shapiro H."/>
            <person name="Lucas S.M."/>
            <person name="Grimwood J."/>
            <person name="Schmutz J."/>
            <person name="Cardol P."/>
            <person name="Cerutti H."/>
            <person name="Chanfreau G."/>
            <person name="Chen C.L."/>
            <person name="Cognat V."/>
            <person name="Croft M.T."/>
            <person name="Dent R."/>
            <person name="Dutcher S."/>
            <person name="Fernandez E."/>
            <person name="Fukuzawa H."/>
            <person name="Gonzalez-Ballester D."/>
            <person name="Gonzalez-Halphen D."/>
            <person name="Hallmann A."/>
            <person name="Hanikenne M."/>
            <person name="Hippler M."/>
            <person name="Inwood W."/>
            <person name="Jabbari K."/>
            <person name="Kalanon M."/>
            <person name="Kuras R."/>
            <person name="Lefebvre P.A."/>
            <person name="Lemaire S.D."/>
            <person name="Lobanov A.V."/>
            <person name="Lohr M."/>
            <person name="Manuell A."/>
            <person name="Meier I."/>
            <person name="Mets L."/>
            <person name="Mittag M."/>
            <person name="Mittelmeier T."/>
            <person name="Moroney J.V."/>
            <person name="Moseley J."/>
            <person name="Napoli C."/>
            <person name="Nedelcu A.M."/>
            <person name="Niyogi K."/>
            <person name="Novoselov S.V."/>
            <person name="Paulsen I.T."/>
            <person name="Pazour G."/>
            <person name="Purton S."/>
            <person name="Ral J.P."/>
            <person name="Riano-Pachon D.M."/>
            <person name="Riekhof W."/>
            <person name="Rymarquis L."/>
            <person name="Schroda M."/>
            <person name="Stern D."/>
            <person name="Umen J."/>
            <person name="Willows R."/>
            <person name="Wilson N."/>
            <person name="Zimmer S.L."/>
            <person name="Allmer J."/>
            <person name="Balk J."/>
            <person name="Bisova K."/>
            <person name="Chen C.J."/>
            <person name="Elias M."/>
            <person name="Gendler K."/>
            <person name="Hauser C."/>
            <person name="Lamb M.R."/>
            <person name="Ledford H."/>
            <person name="Long J.C."/>
            <person name="Minagawa J."/>
            <person name="Page M.D."/>
            <person name="Pan J."/>
            <person name="Pootakham W."/>
            <person name="Roje S."/>
            <person name="Rose A."/>
            <person name="Stahlberg E."/>
            <person name="Terauchi A.M."/>
            <person name="Yang P."/>
            <person name="Ball S."/>
            <person name="Bowler C."/>
            <person name="Dieckmann C.L."/>
            <person name="Gladyshev V.N."/>
            <person name="Green P."/>
            <person name="Jorgensen R."/>
            <person name="Mayfield S."/>
            <person name="Mueller-Roeber B."/>
            <person name="Rajamani S."/>
            <person name="Sayre R.T."/>
            <person name="Brokstein P."/>
            <person name="Dubchak I."/>
            <person name="Goodstein D."/>
            <person name="Hornick L."/>
            <person name="Huang Y.W."/>
            <person name="Jhaveri J."/>
            <person name="Luo Y."/>
            <person name="Martinez D."/>
            <person name="Ngau W.C."/>
            <person name="Otillar B."/>
            <person name="Poliakov A."/>
            <person name="Porter A."/>
            <person name="Szajkowski L."/>
            <person name="Werner G."/>
            <person name="Zhou K."/>
            <person name="Grigoriev I.V."/>
            <person name="Rokhsar D.S."/>
            <person name="Grossman A.R."/>
        </authorList>
    </citation>
    <scope>NUCLEOTIDE SEQUENCE [LARGE SCALE GENOMIC DNA]</scope>
    <source>
        <strain evidence="5">CC-503</strain>
    </source>
</reference>
<dbReference type="GeneID" id="5726543"/>
<dbReference type="InterPro" id="IPR032630">
    <property type="entry name" value="P_typ_ATPase_c"/>
</dbReference>
<feature type="transmembrane region" description="Helical" evidence="2">
    <location>
        <begin position="25"/>
        <end position="44"/>
    </location>
</feature>
<dbReference type="EMBL" id="CM008968">
    <property type="protein sequence ID" value="PNW80420.1"/>
    <property type="molecule type" value="Genomic_DNA"/>
</dbReference>
<keyword evidence="5" id="KW-1185">Reference proteome</keyword>
<sequence length="183" mass="19376">MPTQSAACLLIPLYGATPYRTLPGHSLWVVGKAAYVALVLVVTAELALTVRNWTRLLAAVCTLSAALPFPFLLLVWRVELASGYLDEGTAGAADLLFATPGFWLALVAVVGLTAGSRYLERAVRWLFFPDRFMRLELELMRREAAGAAAAAAGAGTGAGEEGAGGEVGKQGRREEAGERGRRG</sequence>
<evidence type="ECO:0000313" key="5">
    <source>
        <dbReference type="Proteomes" id="UP000006906"/>
    </source>
</evidence>
<evidence type="ECO:0000256" key="2">
    <source>
        <dbReference type="SAM" id="Phobius"/>
    </source>
</evidence>
<gene>
    <name evidence="4" type="ORF">CHLRE_07g316992v5</name>
</gene>
<dbReference type="Gramene" id="PNW80420">
    <property type="protein sequence ID" value="PNW80420"/>
    <property type="gene ID" value="CHLRE_07g316992v5"/>
</dbReference>
<evidence type="ECO:0000256" key="1">
    <source>
        <dbReference type="SAM" id="MobiDB-lite"/>
    </source>
</evidence>
<feature type="domain" description="P-type ATPase C-terminal" evidence="3">
    <location>
        <begin position="4"/>
        <end position="129"/>
    </location>
</feature>
<organism evidence="4 5">
    <name type="scientific">Chlamydomonas reinhardtii</name>
    <name type="common">Chlamydomonas smithii</name>
    <dbReference type="NCBI Taxonomy" id="3055"/>
    <lineage>
        <taxon>Eukaryota</taxon>
        <taxon>Viridiplantae</taxon>
        <taxon>Chlorophyta</taxon>
        <taxon>core chlorophytes</taxon>
        <taxon>Chlorophyceae</taxon>
        <taxon>CS clade</taxon>
        <taxon>Chlamydomonadales</taxon>
        <taxon>Chlamydomonadaceae</taxon>
        <taxon>Chlamydomonas</taxon>
    </lineage>
</organism>
<dbReference type="OrthoDB" id="543061at2759"/>
<feature type="compositionally biased region" description="Gly residues" evidence="1">
    <location>
        <begin position="154"/>
        <end position="168"/>
    </location>
</feature>
<dbReference type="ExpressionAtlas" id="A0A2K3DIR5">
    <property type="expression patterns" value="baseline"/>
</dbReference>
<protein>
    <recommendedName>
        <fullName evidence="3">P-type ATPase C-terminal domain-containing protein</fullName>
    </recommendedName>
</protein>
<evidence type="ECO:0000313" key="4">
    <source>
        <dbReference type="EMBL" id="PNW80420.1"/>
    </source>
</evidence>
<dbReference type="Proteomes" id="UP000006906">
    <property type="component" value="Chromosome 7"/>
</dbReference>
<name>A0A2K3DIR5_CHLRE</name>
<feature type="region of interest" description="Disordered" evidence="1">
    <location>
        <begin position="153"/>
        <end position="183"/>
    </location>
</feature>
<feature type="compositionally biased region" description="Basic and acidic residues" evidence="1">
    <location>
        <begin position="169"/>
        <end position="183"/>
    </location>
</feature>
<keyword evidence="2" id="KW-0472">Membrane</keyword>
<dbReference type="AlphaFoldDB" id="A0A2K3DIR5"/>
<dbReference type="Pfam" id="PF16212">
    <property type="entry name" value="PhoLip_ATPase_C"/>
    <property type="match status" value="1"/>
</dbReference>
<proteinExistence type="predicted"/>
<keyword evidence="2" id="KW-0812">Transmembrane</keyword>
<dbReference type="RefSeq" id="XP_042922464.1">
    <property type="nucleotide sequence ID" value="XM_043063896.1"/>
</dbReference>